<dbReference type="AlphaFoldDB" id="A0A7G9Y6W9"/>
<name>A0A7G9Y6W9_9EURY</name>
<gene>
    <name evidence="1" type="ORF">ALLGJMBF_00005</name>
</gene>
<dbReference type="EMBL" id="MT630860">
    <property type="protein sequence ID" value="QNO43753.1"/>
    <property type="molecule type" value="Genomic_DNA"/>
</dbReference>
<sequence length="47" mass="5270">MQRFCEEGGRWVTFLGGKVEDVSGVSDVDDYEQVQSDKRIECVSEGV</sequence>
<organism evidence="1">
    <name type="scientific">Candidatus Methanogaster sp. ANME-2c ERB4</name>
    <dbReference type="NCBI Taxonomy" id="2759911"/>
    <lineage>
        <taxon>Archaea</taxon>
        <taxon>Methanobacteriati</taxon>
        <taxon>Methanobacteriota</taxon>
        <taxon>Stenosarchaea group</taxon>
        <taxon>Methanomicrobia</taxon>
        <taxon>Methanosarcinales</taxon>
        <taxon>ANME-2 cluster</taxon>
        <taxon>Candidatus Methanogasteraceae</taxon>
        <taxon>Candidatus Methanogaster</taxon>
    </lineage>
</organism>
<reference evidence="1" key="1">
    <citation type="submission" date="2020-06" db="EMBL/GenBank/DDBJ databases">
        <title>Unique genomic features of the anaerobic methanotrophic archaea.</title>
        <authorList>
            <person name="Chadwick G.L."/>
            <person name="Skennerton C.T."/>
            <person name="Laso-Perez R."/>
            <person name="Leu A.O."/>
            <person name="Speth D.R."/>
            <person name="Yu H."/>
            <person name="Morgan-Lang C."/>
            <person name="Hatzenpichler R."/>
            <person name="Goudeau D."/>
            <person name="Malmstrom R."/>
            <person name="Brazelton W.J."/>
            <person name="Woyke T."/>
            <person name="Hallam S.J."/>
            <person name="Tyson G.W."/>
            <person name="Wegener G."/>
            <person name="Boetius A."/>
            <person name="Orphan V."/>
        </authorList>
    </citation>
    <scope>NUCLEOTIDE SEQUENCE</scope>
</reference>
<accession>A0A7G9Y6W9</accession>
<proteinExistence type="predicted"/>
<protein>
    <submittedName>
        <fullName evidence="1">Uncharacterized protein</fullName>
    </submittedName>
</protein>
<evidence type="ECO:0000313" key="1">
    <source>
        <dbReference type="EMBL" id="QNO43753.1"/>
    </source>
</evidence>